<evidence type="ECO:0000259" key="2">
    <source>
        <dbReference type="Pfam" id="PF00246"/>
    </source>
</evidence>
<organism evidence="3">
    <name type="scientific">marine sediment metagenome</name>
    <dbReference type="NCBI Taxonomy" id="412755"/>
    <lineage>
        <taxon>unclassified sequences</taxon>
        <taxon>metagenomes</taxon>
        <taxon>ecological metagenomes</taxon>
    </lineage>
</organism>
<dbReference type="AlphaFoldDB" id="A0A0F8X667"/>
<feature type="region of interest" description="Disordered" evidence="1">
    <location>
        <begin position="283"/>
        <end position="334"/>
    </location>
</feature>
<dbReference type="SUPFAM" id="SSF53187">
    <property type="entry name" value="Zn-dependent exopeptidases"/>
    <property type="match status" value="1"/>
</dbReference>
<feature type="domain" description="Peptidase M14" evidence="2">
    <location>
        <begin position="143"/>
        <end position="243"/>
    </location>
</feature>
<feature type="compositionally biased region" description="Acidic residues" evidence="1">
    <location>
        <begin position="81"/>
        <end position="90"/>
    </location>
</feature>
<feature type="compositionally biased region" description="Acidic residues" evidence="1">
    <location>
        <begin position="284"/>
        <end position="318"/>
    </location>
</feature>
<dbReference type="InterPro" id="IPR000834">
    <property type="entry name" value="Peptidase_M14"/>
</dbReference>
<reference evidence="3" key="1">
    <citation type="journal article" date="2015" name="Nature">
        <title>Complex archaea that bridge the gap between prokaryotes and eukaryotes.</title>
        <authorList>
            <person name="Spang A."/>
            <person name="Saw J.H."/>
            <person name="Jorgensen S.L."/>
            <person name="Zaremba-Niedzwiedzka K."/>
            <person name="Martijn J."/>
            <person name="Lind A.E."/>
            <person name="van Eijk R."/>
            <person name="Schleper C."/>
            <person name="Guy L."/>
            <person name="Ettema T.J."/>
        </authorList>
    </citation>
    <scope>NUCLEOTIDE SEQUENCE</scope>
</reference>
<dbReference type="GO" id="GO:0004181">
    <property type="term" value="F:metallocarboxypeptidase activity"/>
    <property type="evidence" value="ECO:0007669"/>
    <property type="project" value="InterPro"/>
</dbReference>
<dbReference type="GO" id="GO:0006508">
    <property type="term" value="P:proteolysis"/>
    <property type="evidence" value="ECO:0007669"/>
    <property type="project" value="InterPro"/>
</dbReference>
<dbReference type="EMBL" id="LAZR01060943">
    <property type="protein sequence ID" value="KKK64612.1"/>
    <property type="molecule type" value="Genomic_DNA"/>
</dbReference>
<feature type="compositionally biased region" description="Basic and acidic residues" evidence="1">
    <location>
        <begin position="62"/>
        <end position="80"/>
    </location>
</feature>
<dbReference type="Pfam" id="PF00246">
    <property type="entry name" value="Peptidase_M14"/>
    <property type="match status" value="1"/>
</dbReference>
<comment type="caution">
    <text evidence="3">The sequence shown here is derived from an EMBL/GenBank/DDBJ whole genome shotgun (WGS) entry which is preliminary data.</text>
</comment>
<proteinExistence type="predicted"/>
<protein>
    <recommendedName>
        <fullName evidence="2">Peptidase M14 domain-containing protein</fullName>
    </recommendedName>
</protein>
<dbReference type="Gene3D" id="3.40.630.10">
    <property type="entry name" value="Zn peptidases"/>
    <property type="match status" value="1"/>
</dbReference>
<name>A0A0F8X667_9ZZZZ</name>
<gene>
    <name evidence="3" type="ORF">LCGC14_2982430</name>
</gene>
<feature type="region of interest" description="Disordered" evidence="1">
    <location>
        <begin position="60"/>
        <end position="92"/>
    </location>
</feature>
<feature type="non-terminal residue" evidence="3">
    <location>
        <position position="334"/>
    </location>
</feature>
<accession>A0A0F8X667</accession>
<evidence type="ECO:0000313" key="3">
    <source>
        <dbReference type="EMBL" id="KKK64612.1"/>
    </source>
</evidence>
<dbReference type="GO" id="GO:0008270">
    <property type="term" value="F:zinc ion binding"/>
    <property type="evidence" value="ECO:0007669"/>
    <property type="project" value="InterPro"/>
</dbReference>
<feature type="compositionally biased region" description="Basic and acidic residues" evidence="1">
    <location>
        <begin position="319"/>
        <end position="334"/>
    </location>
</feature>
<sequence>MTIGSLFSGIGGLELGLERAGLGPTIWQAETDPSLRKLLGRLTVYVIPRPAPDACEAFFRQPFDERSGNERPRDDDHDGQLDEDGPDDLNGDGLITMMRVEDPTGSYMPHPDDARVMIEADPAKGQQGRYRLFVEGYDNDKDEQQGEDPAGGVALNRNFTFRYPYFGQGAGPHQISEPETRAVADFAFSHPNIAAVLSFTPEDNLMKPWKPKSDEPTSGIITAVLSDDAAYLDHLAEQYAEIHGGEDPPESPKGEGSLSEWAYFHYGRWSLGCRGWWIPKVETEAETDDEKTSDDETSEEETSKEEASDDEASDDEASKEDKSKEQDGKADVNA</sequence>
<evidence type="ECO:0000256" key="1">
    <source>
        <dbReference type="SAM" id="MobiDB-lite"/>
    </source>
</evidence>